<organism evidence="1">
    <name type="scientific">Streptococcus salivarius</name>
    <dbReference type="NCBI Taxonomy" id="1304"/>
    <lineage>
        <taxon>Bacteria</taxon>
        <taxon>Bacillati</taxon>
        <taxon>Bacillota</taxon>
        <taxon>Bacilli</taxon>
        <taxon>Lactobacillales</taxon>
        <taxon>Streptococcaceae</taxon>
        <taxon>Streptococcus</taxon>
    </lineage>
</organism>
<sequence>MKKQFFFVLDAKSLTDRQLRRLDELLPKGYRHREKSIYLTTEQWFSCEKKLLKNAKRYKGLTVDLVSMSGDSPPVLELSGGELFSQEFNNLLFSIPRKTDFAID</sequence>
<accession>H2D724</accession>
<protein>
    <submittedName>
        <fullName evidence="1">Uncharacterized protein</fullName>
    </submittedName>
</protein>
<proteinExistence type="predicted"/>
<evidence type="ECO:0000313" key="1">
    <source>
        <dbReference type="EMBL" id="AEX55129.1"/>
    </source>
</evidence>
<name>H2D724_STRSL</name>
<reference evidence="1" key="1">
    <citation type="journal article" date="2012" name="Appl. Environ. Microbiol.">
        <title>Salivaricin D, a Novel Intrinsically Trypsin-Resistant Lantibiotic from Streptococcus salivarius 5M6c Isolated from a Healthy Infant.</title>
        <authorList>
            <person name="Birri D.J."/>
            <person name="Brede D.A."/>
            <person name="Nes I.F."/>
        </authorList>
    </citation>
    <scope>NUCLEOTIDE SEQUENCE</scope>
    <source>
        <strain evidence="1">5M6c</strain>
    </source>
</reference>
<dbReference type="EMBL" id="JN564797">
    <property type="protein sequence ID" value="AEX55129.1"/>
    <property type="molecule type" value="Genomic_DNA"/>
</dbReference>
<dbReference type="AlphaFoldDB" id="H2D724"/>